<protein>
    <recommendedName>
        <fullName evidence="6">AAA+ ATPase domain-containing protein</fullName>
    </recommendedName>
</protein>
<proteinExistence type="predicted"/>
<dbReference type="InterPro" id="IPR027417">
    <property type="entry name" value="P-loop_NTPase"/>
</dbReference>
<comment type="caution">
    <text evidence="5">The sequence shown here is derived from an EMBL/GenBank/DDBJ whole genome shotgun (WGS) entry which is preliminary data.</text>
</comment>
<dbReference type="PANTHER" id="PTHR43087:SF1">
    <property type="entry name" value="LAO_AO TRANSPORT SYSTEM ATPASE"/>
    <property type="match status" value="1"/>
</dbReference>
<gene>
    <name evidence="5" type="ORF">S06H3_19969</name>
</gene>
<dbReference type="Gene3D" id="3.40.50.300">
    <property type="entry name" value="P-loop containing nucleotide triphosphate hydrolases"/>
    <property type="match status" value="1"/>
</dbReference>
<name>X1KUL3_9ZZZZ</name>
<dbReference type="Pfam" id="PF03308">
    <property type="entry name" value="MeaB"/>
    <property type="match status" value="1"/>
</dbReference>
<reference evidence="5" key="1">
    <citation type="journal article" date="2014" name="Front. Microbiol.">
        <title>High frequency of phylogenetically diverse reductive dehalogenase-homologous genes in deep subseafloor sedimentary metagenomes.</title>
        <authorList>
            <person name="Kawai M."/>
            <person name="Futagami T."/>
            <person name="Toyoda A."/>
            <person name="Takaki Y."/>
            <person name="Nishi S."/>
            <person name="Hori S."/>
            <person name="Arai W."/>
            <person name="Tsubouchi T."/>
            <person name="Morono Y."/>
            <person name="Uchiyama I."/>
            <person name="Ito T."/>
            <person name="Fujiyama A."/>
            <person name="Inagaki F."/>
            <person name="Takami H."/>
        </authorList>
    </citation>
    <scope>NUCLEOTIDE SEQUENCE</scope>
    <source>
        <strain evidence="5">Expedition CK06-06</strain>
    </source>
</reference>
<keyword evidence="4" id="KW-0143">Chaperone</keyword>
<keyword evidence="2" id="KW-0378">Hydrolase</keyword>
<evidence type="ECO:0000313" key="5">
    <source>
        <dbReference type="EMBL" id="GAI10383.1"/>
    </source>
</evidence>
<evidence type="ECO:0000256" key="4">
    <source>
        <dbReference type="ARBA" id="ARBA00023186"/>
    </source>
</evidence>
<evidence type="ECO:0000256" key="2">
    <source>
        <dbReference type="ARBA" id="ARBA00022801"/>
    </source>
</evidence>
<dbReference type="AlphaFoldDB" id="X1KUL3"/>
<evidence type="ECO:0000256" key="1">
    <source>
        <dbReference type="ARBA" id="ARBA00022741"/>
    </source>
</evidence>
<evidence type="ECO:0008006" key="6">
    <source>
        <dbReference type="Google" id="ProtNLM"/>
    </source>
</evidence>
<dbReference type="SUPFAM" id="SSF52540">
    <property type="entry name" value="P-loop containing nucleoside triphosphate hydrolases"/>
    <property type="match status" value="1"/>
</dbReference>
<keyword evidence="1" id="KW-0547">Nucleotide-binding</keyword>
<organism evidence="5">
    <name type="scientific">marine sediment metagenome</name>
    <dbReference type="NCBI Taxonomy" id="412755"/>
    <lineage>
        <taxon>unclassified sequences</taxon>
        <taxon>metagenomes</taxon>
        <taxon>ecological metagenomes</taxon>
    </lineage>
</organism>
<feature type="non-terminal residue" evidence="5">
    <location>
        <position position="132"/>
    </location>
</feature>
<sequence length="132" mass="14017">MSLWAKVCQGDFTAVAKLISTIEDNLKEAIPDLKNVYAKAGNAYIVGFTGAPGSGKSTLLSKVAREYRKRNKTIGIIAVDPSSHLSGGALLGDRIRMKELFRDDGIFIRSMVSRGESGGLAKATSAAISVLD</sequence>
<evidence type="ECO:0000256" key="3">
    <source>
        <dbReference type="ARBA" id="ARBA00023134"/>
    </source>
</evidence>
<dbReference type="EMBL" id="BARV01010286">
    <property type="protein sequence ID" value="GAI10383.1"/>
    <property type="molecule type" value="Genomic_DNA"/>
</dbReference>
<dbReference type="GO" id="GO:0016787">
    <property type="term" value="F:hydrolase activity"/>
    <property type="evidence" value="ECO:0007669"/>
    <property type="project" value="UniProtKB-KW"/>
</dbReference>
<keyword evidence="3" id="KW-0342">GTP-binding</keyword>
<dbReference type="PANTHER" id="PTHR43087">
    <property type="entry name" value="LYSINE/ARGININE/ORNITHINE TRANSPORT SYSTEM KINASE"/>
    <property type="match status" value="1"/>
</dbReference>
<dbReference type="GO" id="GO:0005525">
    <property type="term" value="F:GTP binding"/>
    <property type="evidence" value="ECO:0007669"/>
    <property type="project" value="UniProtKB-KW"/>
</dbReference>
<dbReference type="InterPro" id="IPR052040">
    <property type="entry name" value="GTPase/Isobutyryl-CoA_mutase"/>
</dbReference>
<accession>X1KUL3</accession>